<name>A0A7V8RE20_9SPHN</name>
<accession>A0A7V8RE20</accession>
<dbReference type="GO" id="GO:0016787">
    <property type="term" value="F:hydrolase activity"/>
    <property type="evidence" value="ECO:0007669"/>
    <property type="project" value="UniProtKB-KW"/>
</dbReference>
<evidence type="ECO:0000259" key="3">
    <source>
        <dbReference type="Pfam" id="PF00561"/>
    </source>
</evidence>
<feature type="domain" description="AB hydrolase-1" evidence="3">
    <location>
        <begin position="83"/>
        <end position="319"/>
    </location>
</feature>
<dbReference type="AlphaFoldDB" id="A0A7V8RE20"/>
<proteinExistence type="predicted"/>
<dbReference type="PANTHER" id="PTHR46438:SF11">
    <property type="entry name" value="LIPASE-RELATED"/>
    <property type="match status" value="1"/>
</dbReference>
<evidence type="ECO:0000256" key="2">
    <source>
        <dbReference type="SAM" id="Phobius"/>
    </source>
</evidence>
<dbReference type="InterPro" id="IPR029058">
    <property type="entry name" value="AB_hydrolase_fold"/>
</dbReference>
<keyword evidence="5" id="KW-1185">Reference proteome</keyword>
<dbReference type="Gene3D" id="3.40.50.1820">
    <property type="entry name" value="alpha/beta hydrolase"/>
    <property type="match status" value="1"/>
</dbReference>
<keyword evidence="2" id="KW-0812">Transmembrane</keyword>
<feature type="transmembrane region" description="Helical" evidence="2">
    <location>
        <begin position="23"/>
        <end position="44"/>
    </location>
</feature>
<comment type="caution">
    <text evidence="4">The sequence shown here is derived from an EMBL/GenBank/DDBJ whole genome shotgun (WGS) entry which is preliminary data.</text>
</comment>
<dbReference type="Proteomes" id="UP000589292">
    <property type="component" value="Unassembled WGS sequence"/>
</dbReference>
<evidence type="ECO:0000256" key="1">
    <source>
        <dbReference type="SAM" id="MobiDB-lite"/>
    </source>
</evidence>
<keyword evidence="2" id="KW-0472">Membrane</keyword>
<keyword evidence="2" id="KW-1133">Transmembrane helix</keyword>
<evidence type="ECO:0000313" key="5">
    <source>
        <dbReference type="Proteomes" id="UP000589292"/>
    </source>
</evidence>
<evidence type="ECO:0000313" key="4">
    <source>
        <dbReference type="EMBL" id="MBA1374702.1"/>
    </source>
</evidence>
<dbReference type="Pfam" id="PF00561">
    <property type="entry name" value="Abhydrolase_1"/>
    <property type="match status" value="1"/>
</dbReference>
<dbReference type="SUPFAM" id="SSF53474">
    <property type="entry name" value="alpha/beta-Hydrolases"/>
    <property type="match status" value="1"/>
</dbReference>
<reference evidence="4 5" key="1">
    <citation type="journal article" date="1994" name="Int. J. Syst. Bacteriol.">
        <title>Phylogenetic positions of novel aerobic, bacteriochlorophyll a-containing bacteria and description of Roseococcus thiosulfatophilus gen. nov., sp. nov., Erythromicrobium ramosum gen. nov., sp. nov., and Erythrobacter litoralis sp. nov.</title>
        <authorList>
            <person name="Yurkov V."/>
            <person name="Stackebrandt E."/>
            <person name="Holmes A."/>
            <person name="Fuerst J.A."/>
            <person name="Hugenholtz P."/>
            <person name="Golecki J."/>
            <person name="Gad'on N."/>
            <person name="Gorlenko V.M."/>
            <person name="Kompantseva E.I."/>
            <person name="Drews G."/>
        </authorList>
    </citation>
    <scope>NUCLEOTIDE SEQUENCE [LARGE SCALE GENOMIC DNA]</scope>
    <source>
        <strain evidence="4 5">KR-99</strain>
    </source>
</reference>
<feature type="region of interest" description="Disordered" evidence="1">
    <location>
        <begin position="338"/>
        <end position="362"/>
    </location>
</feature>
<sequence length="362" mass="39587">MACRTKQTDRARQGGDEGGMLKFLKWLFILLVLAIVGLGIWGYAPDIEPSELQAQYGRPPSRFIELPNGQSVHVRDEGPRDAPAILLIHGSNASLHTWQGWVDDLKKDYRVVRYDQPGHGLTGAQIKGDYSTEAFRDTGAEVMNALGINRYIVAGNSMGGWVAWNIALKYPQRVAGLVLVDSSGAPEAKPTKIPIGFRLAQSAAVRPIMKIFTPRSIIEQSLQQSVGDPSKVTPEMVDLYWKLLRHPGNREATVARGDFPRKPADAVEFAGLTMPSLIVWGKKDTLIPLANATWFARQLPNDTLVTYDDLGHIPMEEDPKRTVTDFRAWLEKTGLNRTATPATQSTASPNAPVAAAPATSGA</sequence>
<keyword evidence="4" id="KW-0378">Hydrolase</keyword>
<dbReference type="PANTHER" id="PTHR46438">
    <property type="entry name" value="ALPHA/BETA-HYDROLASES SUPERFAMILY PROTEIN"/>
    <property type="match status" value="1"/>
</dbReference>
<dbReference type="InterPro" id="IPR000073">
    <property type="entry name" value="AB_hydrolase_1"/>
</dbReference>
<dbReference type="PRINTS" id="PR00111">
    <property type="entry name" value="ABHYDROLASE"/>
</dbReference>
<gene>
    <name evidence="4" type="ORF">FG486_10145</name>
</gene>
<protein>
    <submittedName>
        <fullName evidence="4">Alpha/beta hydrolase</fullName>
    </submittedName>
</protein>
<organism evidence="4 5">
    <name type="scientific">Sphingomonas ursincola</name>
    <dbReference type="NCBI Taxonomy" id="56361"/>
    <lineage>
        <taxon>Bacteria</taxon>
        <taxon>Pseudomonadati</taxon>
        <taxon>Pseudomonadota</taxon>
        <taxon>Alphaproteobacteria</taxon>
        <taxon>Sphingomonadales</taxon>
        <taxon>Sphingomonadaceae</taxon>
        <taxon>Sphingomonas</taxon>
    </lineage>
</organism>
<dbReference type="EMBL" id="VDES01000002">
    <property type="protein sequence ID" value="MBA1374702.1"/>
    <property type="molecule type" value="Genomic_DNA"/>
</dbReference>